<dbReference type="EMBL" id="CAEQ01002139">
    <property type="protein sequence ID" value="CCD16025.1"/>
    <property type="molecule type" value="Genomic_DNA"/>
</dbReference>
<keyword evidence="3" id="KW-1185">Reference proteome</keyword>
<keyword evidence="1" id="KW-0812">Transmembrane</keyword>
<evidence type="ECO:0000313" key="3">
    <source>
        <dbReference type="Proteomes" id="UP000000702"/>
    </source>
</evidence>
<keyword evidence="1" id="KW-0472">Membrane</keyword>
<protein>
    <submittedName>
        <fullName evidence="2">WGS project CAEQ00000000 data, annotated contig 382</fullName>
    </submittedName>
</protein>
<evidence type="ECO:0000313" key="2">
    <source>
        <dbReference type="EMBL" id="CCD16025.1"/>
    </source>
</evidence>
<reference evidence="2 3" key="2">
    <citation type="journal article" date="2012" name="Proc. Natl. Acad. Sci. U.S.A.">
        <title>Antigenic diversity is generated by distinct evolutionary mechanisms in African trypanosome species.</title>
        <authorList>
            <person name="Jackson A.P."/>
            <person name="Berry A."/>
            <person name="Aslett M."/>
            <person name="Allison H.C."/>
            <person name="Burton P."/>
            <person name="Vavrova-Anderson J."/>
            <person name="Brown R."/>
            <person name="Browne H."/>
            <person name="Corton N."/>
            <person name="Hauser H."/>
            <person name="Gamble J."/>
            <person name="Gilderthorp R."/>
            <person name="Marcello L."/>
            <person name="McQuillan J."/>
            <person name="Otto T.D."/>
            <person name="Quail M.A."/>
            <person name="Sanders M.J."/>
            <person name="van Tonder A."/>
            <person name="Ginger M.L."/>
            <person name="Field M.C."/>
            <person name="Barry J.D."/>
            <person name="Hertz-Fowler C."/>
            <person name="Berriman M."/>
        </authorList>
    </citation>
    <scope>NUCLEOTIDE SEQUENCE [LARGE SCALE GENOMIC DNA]</scope>
    <source>
        <strain evidence="2 3">IL3000</strain>
    </source>
</reference>
<accession>F9WFF7</accession>
<sequence>MFVTRCDVLPCGEGGGAFFFFSRGIKVIWRVCVEGKAKCDEGVEEEEEGRRLKLIQKRGREKQGSEVASVQRSYSLSLACFFFFEIRLLIHSNCFCSHSRRILFFCSSKISPSLKKLHYLPLPPPFECPLPPIRSREACRRSAMKLPHASFQISFSPHFPSRSPHRGWIRLSLAMRAPCLSFLQLISFLFFFSFFLAFPPPYASFIDSFFFFFFFPFL</sequence>
<dbReference type="Proteomes" id="UP000000702">
    <property type="component" value="Unassembled WGS sequence"/>
</dbReference>
<organism evidence="2 3">
    <name type="scientific">Trypanosoma congolense (strain IL3000)</name>
    <dbReference type="NCBI Taxonomy" id="1068625"/>
    <lineage>
        <taxon>Eukaryota</taxon>
        <taxon>Discoba</taxon>
        <taxon>Euglenozoa</taxon>
        <taxon>Kinetoplastea</taxon>
        <taxon>Metakinetoplastina</taxon>
        <taxon>Trypanosomatida</taxon>
        <taxon>Trypanosomatidae</taxon>
        <taxon>Trypanosoma</taxon>
        <taxon>Nannomonas</taxon>
    </lineage>
</organism>
<evidence type="ECO:0000256" key="1">
    <source>
        <dbReference type="SAM" id="Phobius"/>
    </source>
</evidence>
<feature type="transmembrane region" description="Helical" evidence="1">
    <location>
        <begin position="173"/>
        <end position="195"/>
    </location>
</feature>
<keyword evidence="1" id="KW-1133">Transmembrane helix</keyword>
<gene>
    <name evidence="2" type="ORF">TCIL3000_0_09960</name>
</gene>
<proteinExistence type="predicted"/>
<reference evidence="3" key="1">
    <citation type="submission" date="2011-07" db="EMBL/GenBank/DDBJ databases">
        <title>Divergent evolution of antigenic variation in African trypanosomes.</title>
        <authorList>
            <person name="Jackson A.P."/>
            <person name="Berry A."/>
            <person name="Allison H.C."/>
            <person name="Burton P."/>
            <person name="Anderson J."/>
            <person name="Aslett M."/>
            <person name="Brown R."/>
            <person name="Corton N."/>
            <person name="Harris D."/>
            <person name="Hauser H."/>
            <person name="Gamble J."/>
            <person name="Gilderthorp R."/>
            <person name="McQuillan J."/>
            <person name="Quail M.A."/>
            <person name="Sanders M."/>
            <person name="Van Tonder A."/>
            <person name="Ginger M.L."/>
            <person name="Donelson J.E."/>
            <person name="Field M.C."/>
            <person name="Barry J.D."/>
            <person name="Berriman M."/>
            <person name="Hertz-Fowler C."/>
        </authorList>
    </citation>
    <scope>NUCLEOTIDE SEQUENCE [LARGE SCALE GENOMIC DNA]</scope>
    <source>
        <strain evidence="3">IL3000</strain>
    </source>
</reference>
<name>F9WFF7_TRYCI</name>
<dbReference type="VEuPathDB" id="TriTrypDB:TcIL3000_0_09960"/>
<dbReference type="AlphaFoldDB" id="F9WFF7"/>
<comment type="caution">
    <text evidence="2">The sequence shown here is derived from an EMBL/GenBank/DDBJ whole genome shotgun (WGS) entry which is preliminary data.</text>
</comment>